<protein>
    <submittedName>
        <fullName evidence="2">Peptidase S1 domain-containing protein</fullName>
    </submittedName>
</protein>
<dbReference type="Gene3D" id="2.40.10.10">
    <property type="entry name" value="Trypsin-like serine proteases"/>
    <property type="match status" value="1"/>
</dbReference>
<sequence length="48" mass="5212">MVILTRDGNSSCGAALINRPPYHTESLDEGSSDMLLTAAHCVIDMFEE</sequence>
<dbReference type="WBParaSite" id="nRc.2.0.1.t09675-RA">
    <property type="protein sequence ID" value="nRc.2.0.1.t09675-RA"/>
    <property type="gene ID" value="nRc.2.0.1.g09675"/>
</dbReference>
<evidence type="ECO:0000313" key="2">
    <source>
        <dbReference type="WBParaSite" id="nRc.2.0.1.t09675-RA"/>
    </source>
</evidence>
<name>A0A915I8M8_ROMCU</name>
<evidence type="ECO:0000313" key="1">
    <source>
        <dbReference type="Proteomes" id="UP000887565"/>
    </source>
</evidence>
<dbReference type="Proteomes" id="UP000887565">
    <property type="component" value="Unplaced"/>
</dbReference>
<dbReference type="AlphaFoldDB" id="A0A915I8M8"/>
<dbReference type="InterPro" id="IPR043504">
    <property type="entry name" value="Peptidase_S1_PA_chymotrypsin"/>
</dbReference>
<keyword evidence="1" id="KW-1185">Reference proteome</keyword>
<organism evidence="1 2">
    <name type="scientific">Romanomermis culicivorax</name>
    <name type="common">Nematode worm</name>
    <dbReference type="NCBI Taxonomy" id="13658"/>
    <lineage>
        <taxon>Eukaryota</taxon>
        <taxon>Metazoa</taxon>
        <taxon>Ecdysozoa</taxon>
        <taxon>Nematoda</taxon>
        <taxon>Enoplea</taxon>
        <taxon>Dorylaimia</taxon>
        <taxon>Mermithida</taxon>
        <taxon>Mermithoidea</taxon>
        <taxon>Mermithidae</taxon>
        <taxon>Romanomermis</taxon>
    </lineage>
</organism>
<reference evidence="2" key="1">
    <citation type="submission" date="2022-11" db="UniProtKB">
        <authorList>
            <consortium name="WormBaseParasite"/>
        </authorList>
    </citation>
    <scope>IDENTIFICATION</scope>
</reference>
<accession>A0A915I8M8</accession>
<dbReference type="InterPro" id="IPR009003">
    <property type="entry name" value="Peptidase_S1_PA"/>
</dbReference>
<dbReference type="SUPFAM" id="SSF50494">
    <property type="entry name" value="Trypsin-like serine proteases"/>
    <property type="match status" value="1"/>
</dbReference>
<proteinExistence type="predicted"/>